<name>A0A9Q3F7F1_9BASI</name>
<comment type="caution">
    <text evidence="1">The sequence shown here is derived from an EMBL/GenBank/DDBJ whole genome shotgun (WGS) entry which is preliminary data.</text>
</comment>
<accession>A0A9Q3F7F1</accession>
<dbReference type="EMBL" id="AVOT02038920">
    <property type="protein sequence ID" value="MBW0533884.1"/>
    <property type="molecule type" value="Genomic_DNA"/>
</dbReference>
<sequence>MIHIQDPKSPWEFSNMDWVTALPPSGNRGYNACLVTVERYSKTPILLPSHKDYTTMDTAQLIWNRDISHTRLFKNIICDRDNKFKSELCTNLHRLCGTNL</sequence>
<evidence type="ECO:0000313" key="1">
    <source>
        <dbReference type="EMBL" id="MBW0533884.1"/>
    </source>
</evidence>
<dbReference type="InterPro" id="IPR012337">
    <property type="entry name" value="RNaseH-like_sf"/>
</dbReference>
<dbReference type="InterPro" id="IPR036397">
    <property type="entry name" value="RNaseH_sf"/>
</dbReference>
<evidence type="ECO:0008006" key="3">
    <source>
        <dbReference type="Google" id="ProtNLM"/>
    </source>
</evidence>
<reference evidence="1" key="1">
    <citation type="submission" date="2021-03" db="EMBL/GenBank/DDBJ databases">
        <title>Draft genome sequence of rust myrtle Austropuccinia psidii MF-1, a brazilian biotype.</title>
        <authorList>
            <person name="Quecine M.C."/>
            <person name="Pachon D.M.R."/>
            <person name="Bonatelli M.L."/>
            <person name="Correr F.H."/>
            <person name="Franceschini L.M."/>
            <person name="Leite T.F."/>
            <person name="Margarido G.R.A."/>
            <person name="Almeida C.A."/>
            <person name="Ferrarezi J.A."/>
            <person name="Labate C.A."/>
        </authorList>
    </citation>
    <scope>NUCLEOTIDE SEQUENCE</scope>
    <source>
        <strain evidence="1">MF-1</strain>
    </source>
</reference>
<dbReference type="Gene3D" id="3.30.420.10">
    <property type="entry name" value="Ribonuclease H-like superfamily/Ribonuclease H"/>
    <property type="match status" value="1"/>
</dbReference>
<proteinExistence type="predicted"/>
<dbReference type="AlphaFoldDB" id="A0A9Q3F7F1"/>
<dbReference type="Proteomes" id="UP000765509">
    <property type="component" value="Unassembled WGS sequence"/>
</dbReference>
<evidence type="ECO:0000313" key="2">
    <source>
        <dbReference type="Proteomes" id="UP000765509"/>
    </source>
</evidence>
<dbReference type="SUPFAM" id="SSF53098">
    <property type="entry name" value="Ribonuclease H-like"/>
    <property type="match status" value="1"/>
</dbReference>
<organism evidence="1 2">
    <name type="scientific">Austropuccinia psidii MF-1</name>
    <dbReference type="NCBI Taxonomy" id="1389203"/>
    <lineage>
        <taxon>Eukaryota</taxon>
        <taxon>Fungi</taxon>
        <taxon>Dikarya</taxon>
        <taxon>Basidiomycota</taxon>
        <taxon>Pucciniomycotina</taxon>
        <taxon>Pucciniomycetes</taxon>
        <taxon>Pucciniales</taxon>
        <taxon>Sphaerophragmiaceae</taxon>
        <taxon>Austropuccinia</taxon>
    </lineage>
</organism>
<dbReference type="GO" id="GO:0003676">
    <property type="term" value="F:nucleic acid binding"/>
    <property type="evidence" value="ECO:0007669"/>
    <property type="project" value="InterPro"/>
</dbReference>
<keyword evidence="2" id="KW-1185">Reference proteome</keyword>
<gene>
    <name evidence="1" type="ORF">O181_073599</name>
</gene>
<protein>
    <recommendedName>
        <fullName evidence="3">Integrase catalytic domain-containing protein</fullName>
    </recommendedName>
</protein>